<dbReference type="InterPro" id="IPR036331">
    <property type="entry name" value="Chagasin-like_sf"/>
</dbReference>
<dbReference type="Gene3D" id="2.60.40.2020">
    <property type="match status" value="1"/>
</dbReference>
<feature type="domain" description="Proteinase inhibitor I42 chagasin" evidence="4">
    <location>
        <begin position="42"/>
        <end position="133"/>
    </location>
</feature>
<comment type="caution">
    <text evidence="5">The sequence shown here is derived from an EMBL/GenBank/DDBJ whole genome shotgun (WGS) entry which is preliminary data.</text>
</comment>
<dbReference type="SUPFAM" id="SSF141066">
    <property type="entry name" value="ICP-like"/>
    <property type="match status" value="1"/>
</dbReference>
<dbReference type="GO" id="GO:0004869">
    <property type="term" value="F:cysteine-type endopeptidase inhibitor activity"/>
    <property type="evidence" value="ECO:0007669"/>
    <property type="project" value="UniProtKB-KW"/>
</dbReference>
<keyword evidence="1" id="KW-0646">Protease inhibitor</keyword>
<dbReference type="PANTHER" id="PTHR36530:SF1">
    <property type="entry name" value="AMOEBIASIN-1"/>
    <property type="match status" value="1"/>
</dbReference>
<dbReference type="EMBL" id="BIFT01000002">
    <property type="protein sequence ID" value="GCE31775.1"/>
    <property type="molecule type" value="Genomic_DNA"/>
</dbReference>
<evidence type="ECO:0000259" key="4">
    <source>
        <dbReference type="Pfam" id="PF09394"/>
    </source>
</evidence>
<feature type="chain" id="PRO_5019023442" evidence="3">
    <location>
        <begin position="20"/>
        <end position="139"/>
    </location>
</feature>
<proteinExistence type="predicted"/>
<organism evidence="5 6">
    <name type="scientific">Dictyobacter alpinus</name>
    <dbReference type="NCBI Taxonomy" id="2014873"/>
    <lineage>
        <taxon>Bacteria</taxon>
        <taxon>Bacillati</taxon>
        <taxon>Chloroflexota</taxon>
        <taxon>Ktedonobacteria</taxon>
        <taxon>Ktedonobacterales</taxon>
        <taxon>Dictyobacteraceae</taxon>
        <taxon>Dictyobacter</taxon>
    </lineage>
</organism>
<dbReference type="Proteomes" id="UP000287171">
    <property type="component" value="Unassembled WGS sequence"/>
</dbReference>
<feature type="signal peptide" evidence="3">
    <location>
        <begin position="1"/>
        <end position="19"/>
    </location>
</feature>
<evidence type="ECO:0000313" key="5">
    <source>
        <dbReference type="EMBL" id="GCE31775.1"/>
    </source>
</evidence>
<keyword evidence="2" id="KW-0789">Thiol protease inhibitor</keyword>
<evidence type="ECO:0000256" key="2">
    <source>
        <dbReference type="ARBA" id="ARBA00022704"/>
    </source>
</evidence>
<reference evidence="6" key="1">
    <citation type="submission" date="2018-12" db="EMBL/GenBank/DDBJ databases">
        <title>Tengunoibacter tsumagoiensis gen. nov., sp. nov., Dictyobacter kobayashii sp. nov., D. alpinus sp. nov., and D. joshuensis sp. nov. and description of Dictyobacteraceae fam. nov. within the order Ktedonobacterales isolated from Tengu-no-mugimeshi.</title>
        <authorList>
            <person name="Wang C.M."/>
            <person name="Zheng Y."/>
            <person name="Sakai Y."/>
            <person name="Toyoda A."/>
            <person name="Minakuchi Y."/>
            <person name="Abe K."/>
            <person name="Yokota A."/>
            <person name="Yabe S."/>
        </authorList>
    </citation>
    <scope>NUCLEOTIDE SEQUENCE [LARGE SCALE GENOMIC DNA]</scope>
    <source>
        <strain evidence="6">Uno16</strain>
    </source>
</reference>
<dbReference type="InterPro" id="IPR018990">
    <property type="entry name" value="Prot_inh_I42_chagasin"/>
</dbReference>
<name>A0A402BKA0_9CHLR</name>
<dbReference type="PANTHER" id="PTHR36530">
    <property type="entry name" value="INHIBITOR OF CYSTEINE PEPTIDASE"/>
    <property type="match status" value="1"/>
</dbReference>
<gene>
    <name evidence="5" type="primary">icp</name>
    <name evidence="5" type="ORF">KDA_72590</name>
</gene>
<dbReference type="RefSeq" id="WP_161982689.1">
    <property type="nucleotide sequence ID" value="NZ_BIFT01000002.1"/>
</dbReference>
<sequence>MRKLLISIFLGCLFVFLCAFRTSNPTLLLTEADNGKTKIVYQNTLVILHLPANASTGYSWTVTTPANFVLPLQSKHYIAPTPQPNHPPMVGVPGIMEFTFQAMVPGKVQLKLIYRRPWEKVKPAVAAQFMVTIRVKGRP</sequence>
<keyword evidence="3" id="KW-0732">Signal</keyword>
<keyword evidence="6" id="KW-1185">Reference proteome</keyword>
<dbReference type="Pfam" id="PF09394">
    <property type="entry name" value="Inhibitor_I42"/>
    <property type="match status" value="1"/>
</dbReference>
<protein>
    <submittedName>
        <fullName evidence="5">Inhibitor of cysteine peptidase</fullName>
    </submittedName>
</protein>
<accession>A0A402BKA0</accession>
<evidence type="ECO:0000256" key="1">
    <source>
        <dbReference type="ARBA" id="ARBA00022690"/>
    </source>
</evidence>
<dbReference type="AlphaFoldDB" id="A0A402BKA0"/>
<dbReference type="InterPro" id="IPR052781">
    <property type="entry name" value="Cys_protease_inhibitor_I42"/>
</dbReference>
<evidence type="ECO:0000313" key="6">
    <source>
        <dbReference type="Proteomes" id="UP000287171"/>
    </source>
</evidence>
<evidence type="ECO:0000256" key="3">
    <source>
        <dbReference type="SAM" id="SignalP"/>
    </source>
</evidence>